<dbReference type="EMBL" id="BARU01014082">
    <property type="protein sequence ID" value="GAH31361.1"/>
    <property type="molecule type" value="Genomic_DNA"/>
</dbReference>
<protein>
    <submittedName>
        <fullName evidence="1">Uncharacterized protein</fullName>
    </submittedName>
</protein>
<proteinExistence type="predicted"/>
<feature type="non-terminal residue" evidence="1">
    <location>
        <position position="172"/>
    </location>
</feature>
<dbReference type="AlphaFoldDB" id="X1EDI7"/>
<evidence type="ECO:0000313" key="1">
    <source>
        <dbReference type="EMBL" id="GAH31361.1"/>
    </source>
</evidence>
<reference evidence="1" key="1">
    <citation type="journal article" date="2014" name="Front. Microbiol.">
        <title>High frequency of phylogenetically diverse reductive dehalogenase-homologous genes in deep subseafloor sedimentary metagenomes.</title>
        <authorList>
            <person name="Kawai M."/>
            <person name="Futagami T."/>
            <person name="Toyoda A."/>
            <person name="Takaki Y."/>
            <person name="Nishi S."/>
            <person name="Hori S."/>
            <person name="Arai W."/>
            <person name="Tsubouchi T."/>
            <person name="Morono Y."/>
            <person name="Uchiyama I."/>
            <person name="Ito T."/>
            <person name="Fujiyama A."/>
            <person name="Inagaki F."/>
            <person name="Takami H."/>
        </authorList>
    </citation>
    <scope>NUCLEOTIDE SEQUENCE</scope>
    <source>
        <strain evidence="1">Expedition CK06-06</strain>
    </source>
</reference>
<sequence>SASDTSSTPSIDGYLLGKKYIGEICQDNIPYTFLSNHEGTLSYLQAMEELESGRYSLITIIGNGMPCGVCIDVSAYETFYGRLGEDEKRLASSYLGKFASDISVRNEGLLLADSLIKSLGATISDDEKPLITCADIAHLNNHQPFVCIICASLCGKFDYSQPCLAEVLVTQE</sequence>
<gene>
    <name evidence="1" type="ORF">S03H2_25063</name>
</gene>
<comment type="caution">
    <text evidence="1">The sequence shown here is derived from an EMBL/GenBank/DDBJ whole genome shotgun (WGS) entry which is preliminary data.</text>
</comment>
<accession>X1EDI7</accession>
<feature type="non-terminal residue" evidence="1">
    <location>
        <position position="1"/>
    </location>
</feature>
<name>X1EDI7_9ZZZZ</name>
<organism evidence="1">
    <name type="scientific">marine sediment metagenome</name>
    <dbReference type="NCBI Taxonomy" id="412755"/>
    <lineage>
        <taxon>unclassified sequences</taxon>
        <taxon>metagenomes</taxon>
        <taxon>ecological metagenomes</taxon>
    </lineage>
</organism>